<evidence type="ECO:0000256" key="4">
    <source>
        <dbReference type="ARBA" id="ARBA00022801"/>
    </source>
</evidence>
<evidence type="ECO:0000256" key="7">
    <source>
        <dbReference type="ARBA" id="ARBA00038445"/>
    </source>
</evidence>
<protein>
    <recommendedName>
        <fullName evidence="8">Peptidase S26 domain-containing protein</fullName>
    </recommendedName>
</protein>
<name>A0A4V5ZXV5_STECR</name>
<evidence type="ECO:0000256" key="3">
    <source>
        <dbReference type="ARBA" id="ARBA00022792"/>
    </source>
</evidence>
<dbReference type="Pfam" id="PF10502">
    <property type="entry name" value="Peptidase_S26"/>
    <property type="match status" value="1"/>
</dbReference>
<dbReference type="PRINTS" id="PR00727">
    <property type="entry name" value="LEADERPTASE"/>
</dbReference>
<comment type="similarity">
    <text evidence="7">Belongs to the peptidase S26 family. IMP1 subfamily.</text>
</comment>
<evidence type="ECO:0000313" key="9">
    <source>
        <dbReference type="EMBL" id="TKR61155.1"/>
    </source>
</evidence>
<evidence type="ECO:0000256" key="1">
    <source>
        <dbReference type="ARBA" id="ARBA00004273"/>
    </source>
</evidence>
<dbReference type="PANTHER" id="PTHR12383">
    <property type="entry name" value="PROTEASE FAMILY S26 MITOCHONDRIAL INNER MEMBRANE PROTEASE-RELATED"/>
    <property type="match status" value="1"/>
</dbReference>
<evidence type="ECO:0000256" key="6">
    <source>
        <dbReference type="ARBA" id="ARBA00023136"/>
    </source>
</evidence>
<feature type="domain" description="Peptidase S26" evidence="8">
    <location>
        <begin position="107"/>
        <end position="143"/>
    </location>
</feature>
<dbReference type="CDD" id="cd06530">
    <property type="entry name" value="S26_SPase_I"/>
    <property type="match status" value="1"/>
</dbReference>
<evidence type="ECO:0000313" key="10">
    <source>
        <dbReference type="Proteomes" id="UP000298663"/>
    </source>
</evidence>
<dbReference type="OrthoDB" id="308440at2759"/>
<comment type="subunit">
    <text evidence="2">Heterodimer of 2 subunits, IMMPL1 and IMMPL2.</text>
</comment>
<reference evidence="9 10" key="2">
    <citation type="journal article" date="2019" name="G3 (Bethesda)">
        <title>Hybrid Assembly of the Genome of the Entomopathogenic Nematode Steinernema carpocapsae Identifies the X-Chromosome.</title>
        <authorList>
            <person name="Serra L."/>
            <person name="Macchietto M."/>
            <person name="Macias-Munoz A."/>
            <person name="McGill C.J."/>
            <person name="Rodriguez I.M."/>
            <person name="Rodriguez B."/>
            <person name="Murad R."/>
            <person name="Mortazavi A."/>
        </authorList>
    </citation>
    <scope>NUCLEOTIDE SEQUENCE [LARGE SCALE GENOMIC DNA]</scope>
    <source>
        <strain evidence="9 10">ALL</strain>
    </source>
</reference>
<keyword evidence="10" id="KW-1185">Reference proteome</keyword>
<dbReference type="STRING" id="34508.A0A4V5ZXV5"/>
<dbReference type="InterPro" id="IPR019533">
    <property type="entry name" value="Peptidase_S26"/>
</dbReference>
<evidence type="ECO:0000256" key="5">
    <source>
        <dbReference type="ARBA" id="ARBA00023128"/>
    </source>
</evidence>
<sequence length="170" mass="20151">MKFRLFNTTFCVSFFPNRDKWTQEKTQTKIYEPAMTQEPYLYNLRCRGESMLPTLPAEEHSYTYLSYTSSKSEMEVGDIVDIYTERITKRIFAIGPACIYNSRTNDFDEVPEGYVYVQGDNPNKSYDSRWFGPIHKNEIKGKLVGYRFEDMSAVENQRKMRVFEIMMSRK</sequence>
<gene>
    <name evidence="9" type="ORF">L596_028306</name>
</gene>
<dbReference type="Gene3D" id="2.10.109.10">
    <property type="entry name" value="Umud Fragment, subunit A"/>
    <property type="match status" value="1"/>
</dbReference>
<dbReference type="GO" id="GO:0006465">
    <property type="term" value="P:signal peptide processing"/>
    <property type="evidence" value="ECO:0007669"/>
    <property type="project" value="InterPro"/>
</dbReference>
<keyword evidence="3" id="KW-0999">Mitochondrion inner membrane</keyword>
<comment type="subcellular location">
    <subcellularLocation>
        <location evidence="1">Mitochondrion inner membrane</location>
    </subcellularLocation>
</comment>
<keyword evidence="4" id="KW-0378">Hydrolase</keyword>
<evidence type="ECO:0000259" key="8">
    <source>
        <dbReference type="Pfam" id="PF10502"/>
    </source>
</evidence>
<keyword evidence="5" id="KW-0496">Mitochondrion</keyword>
<dbReference type="EMBL" id="AZBU02000011">
    <property type="protein sequence ID" value="TKR61155.1"/>
    <property type="molecule type" value="Genomic_DNA"/>
</dbReference>
<dbReference type="InterPro" id="IPR036286">
    <property type="entry name" value="LexA/Signal_pep-like_sf"/>
</dbReference>
<dbReference type="GO" id="GO:0004252">
    <property type="term" value="F:serine-type endopeptidase activity"/>
    <property type="evidence" value="ECO:0007669"/>
    <property type="project" value="InterPro"/>
</dbReference>
<organism evidence="9 10">
    <name type="scientific">Steinernema carpocapsae</name>
    <name type="common">Entomopathogenic nematode</name>
    <dbReference type="NCBI Taxonomy" id="34508"/>
    <lineage>
        <taxon>Eukaryota</taxon>
        <taxon>Metazoa</taxon>
        <taxon>Ecdysozoa</taxon>
        <taxon>Nematoda</taxon>
        <taxon>Chromadorea</taxon>
        <taxon>Rhabditida</taxon>
        <taxon>Tylenchina</taxon>
        <taxon>Panagrolaimomorpha</taxon>
        <taxon>Strongyloidoidea</taxon>
        <taxon>Steinernematidae</taxon>
        <taxon>Steinernema</taxon>
    </lineage>
</organism>
<dbReference type="SUPFAM" id="SSF51306">
    <property type="entry name" value="LexA/Signal peptidase"/>
    <property type="match status" value="1"/>
</dbReference>
<dbReference type="AlphaFoldDB" id="A0A4V5ZXV5"/>
<dbReference type="InterPro" id="IPR000223">
    <property type="entry name" value="Pept_S26A_signal_pept_1"/>
</dbReference>
<dbReference type="GO" id="GO:0042720">
    <property type="term" value="C:mitochondrial inner membrane peptidase complex"/>
    <property type="evidence" value="ECO:0007669"/>
    <property type="project" value="TreeGrafter"/>
</dbReference>
<dbReference type="GO" id="GO:0006627">
    <property type="term" value="P:protein processing involved in protein targeting to mitochondrion"/>
    <property type="evidence" value="ECO:0007669"/>
    <property type="project" value="TreeGrafter"/>
</dbReference>
<reference evidence="9 10" key="1">
    <citation type="journal article" date="2015" name="Genome Biol.">
        <title>Comparative genomics of Steinernema reveals deeply conserved gene regulatory networks.</title>
        <authorList>
            <person name="Dillman A.R."/>
            <person name="Macchietto M."/>
            <person name="Porter C.F."/>
            <person name="Rogers A."/>
            <person name="Williams B."/>
            <person name="Antoshechkin I."/>
            <person name="Lee M.M."/>
            <person name="Goodwin Z."/>
            <person name="Lu X."/>
            <person name="Lewis E.E."/>
            <person name="Goodrich-Blair H."/>
            <person name="Stock S.P."/>
            <person name="Adams B.J."/>
            <person name="Sternberg P.W."/>
            <person name="Mortazavi A."/>
        </authorList>
    </citation>
    <scope>NUCLEOTIDE SEQUENCE [LARGE SCALE GENOMIC DNA]</scope>
    <source>
        <strain evidence="9 10">ALL</strain>
    </source>
</reference>
<comment type="caution">
    <text evidence="9">The sequence shown here is derived from an EMBL/GenBank/DDBJ whole genome shotgun (WGS) entry which is preliminary data.</text>
</comment>
<proteinExistence type="inferred from homology"/>
<dbReference type="InterPro" id="IPR052064">
    <property type="entry name" value="Mito_IMP1_subunit"/>
</dbReference>
<dbReference type="PANTHER" id="PTHR12383:SF16">
    <property type="entry name" value="MITOCHONDRIAL INNER MEMBRANE PROTEASE SUBUNIT 1"/>
    <property type="match status" value="1"/>
</dbReference>
<dbReference type="Proteomes" id="UP000298663">
    <property type="component" value="Unassembled WGS sequence"/>
</dbReference>
<keyword evidence="6" id="KW-0472">Membrane</keyword>
<accession>A0A4V5ZXV5</accession>
<evidence type="ECO:0000256" key="2">
    <source>
        <dbReference type="ARBA" id="ARBA00011805"/>
    </source>
</evidence>